<accession>A0A420WS47</accession>
<evidence type="ECO:0008006" key="3">
    <source>
        <dbReference type="Google" id="ProtNLM"/>
    </source>
</evidence>
<dbReference type="AlphaFoldDB" id="A0A420WS47"/>
<reference evidence="1 2" key="1">
    <citation type="submission" date="2018-10" db="EMBL/GenBank/DDBJ databases">
        <title>Comparative analysis of microorganisms from saline springs in Andes Mountain Range, Colombia.</title>
        <authorList>
            <person name="Rubin E."/>
        </authorList>
    </citation>
    <scope>NUCLEOTIDE SEQUENCE [LARGE SCALE GENOMIC DNA]</scope>
    <source>
        <strain evidence="1 2">USBA 36</strain>
    </source>
</reference>
<dbReference type="InterPro" id="IPR007420">
    <property type="entry name" value="DUF465"/>
</dbReference>
<sequence>MATADSRIDALKVKHQQIDNTLQSEASRPFPDDNAIALLKKEKLRLKDEITRLTRH</sequence>
<evidence type="ECO:0000313" key="2">
    <source>
        <dbReference type="Proteomes" id="UP000277424"/>
    </source>
</evidence>
<dbReference type="EMBL" id="RBIG01000001">
    <property type="protein sequence ID" value="RKQ73810.1"/>
    <property type="molecule type" value="Genomic_DNA"/>
</dbReference>
<dbReference type="Proteomes" id="UP000277424">
    <property type="component" value="Unassembled WGS sequence"/>
</dbReference>
<dbReference type="Gene3D" id="6.10.280.50">
    <property type="match status" value="1"/>
</dbReference>
<dbReference type="InterPro" id="IPR038444">
    <property type="entry name" value="DUF465_sf"/>
</dbReference>
<proteinExistence type="predicted"/>
<gene>
    <name evidence="1" type="ORF">BCL74_1602</name>
</gene>
<comment type="caution">
    <text evidence="1">The sequence shown here is derived from an EMBL/GenBank/DDBJ whole genome shotgun (WGS) entry which is preliminary data.</text>
</comment>
<protein>
    <recommendedName>
        <fullName evidence="3">DUF465 domain-containing protein</fullName>
    </recommendedName>
</protein>
<dbReference type="RefSeq" id="WP_121218873.1">
    <property type="nucleotide sequence ID" value="NZ_RBIG01000001.1"/>
</dbReference>
<organism evidence="1 2">
    <name type="scientific">Oceanibaculum indicum</name>
    <dbReference type="NCBI Taxonomy" id="526216"/>
    <lineage>
        <taxon>Bacteria</taxon>
        <taxon>Pseudomonadati</taxon>
        <taxon>Pseudomonadota</taxon>
        <taxon>Alphaproteobacteria</taxon>
        <taxon>Rhodospirillales</taxon>
        <taxon>Oceanibaculaceae</taxon>
        <taxon>Oceanibaculum</taxon>
    </lineage>
</organism>
<dbReference type="Pfam" id="PF04325">
    <property type="entry name" value="DUF465"/>
    <property type="match status" value="1"/>
</dbReference>
<name>A0A420WS47_9PROT</name>
<evidence type="ECO:0000313" key="1">
    <source>
        <dbReference type="EMBL" id="RKQ73810.1"/>
    </source>
</evidence>